<comment type="caution">
    <text evidence="8">The sequence shown here is derived from an EMBL/GenBank/DDBJ whole genome shotgun (WGS) entry which is preliminary data.</text>
</comment>
<dbReference type="InterPro" id="IPR007168">
    <property type="entry name" value="Phageshock_PspC_N"/>
</dbReference>
<name>A0ABS6UHM6_9PSEU</name>
<evidence type="ECO:0000313" key="9">
    <source>
        <dbReference type="Proteomes" id="UP000694300"/>
    </source>
</evidence>
<reference evidence="8 9" key="1">
    <citation type="submission" date="2020-11" db="EMBL/GenBank/DDBJ databases">
        <title>Pseudonocardia abyssalis sp. nov. and Pseudonocardia oceani sp. nov., description and phylogenomic analysis of two novel actinomycetes isolated from the deep Southern Ocean.</title>
        <authorList>
            <person name="Parra J."/>
        </authorList>
    </citation>
    <scope>NUCLEOTIDE SEQUENCE [LARGE SCALE GENOMIC DNA]</scope>
    <source>
        <strain evidence="9">KRD185</strain>
    </source>
</reference>
<evidence type="ECO:0000256" key="6">
    <source>
        <dbReference type="SAM" id="Phobius"/>
    </source>
</evidence>
<evidence type="ECO:0000256" key="2">
    <source>
        <dbReference type="ARBA" id="ARBA00022475"/>
    </source>
</evidence>
<feature type="domain" description="Phage shock protein PspC N-terminal" evidence="7">
    <location>
        <begin position="1"/>
        <end position="48"/>
    </location>
</feature>
<protein>
    <submittedName>
        <fullName evidence="8">PspC domain-containing protein</fullName>
    </submittedName>
</protein>
<organism evidence="8 9">
    <name type="scientific">Pseudonocardia oceani</name>
    <dbReference type="NCBI Taxonomy" id="2792013"/>
    <lineage>
        <taxon>Bacteria</taxon>
        <taxon>Bacillati</taxon>
        <taxon>Actinomycetota</taxon>
        <taxon>Actinomycetes</taxon>
        <taxon>Pseudonocardiales</taxon>
        <taxon>Pseudonocardiaceae</taxon>
        <taxon>Pseudonocardia</taxon>
    </lineage>
</organism>
<dbReference type="Proteomes" id="UP000694300">
    <property type="component" value="Unassembled WGS sequence"/>
</dbReference>
<evidence type="ECO:0000256" key="3">
    <source>
        <dbReference type="ARBA" id="ARBA00022692"/>
    </source>
</evidence>
<evidence type="ECO:0000256" key="1">
    <source>
        <dbReference type="ARBA" id="ARBA00004162"/>
    </source>
</evidence>
<evidence type="ECO:0000256" key="5">
    <source>
        <dbReference type="ARBA" id="ARBA00023136"/>
    </source>
</evidence>
<dbReference type="Pfam" id="PF04024">
    <property type="entry name" value="PspC"/>
    <property type="match status" value="1"/>
</dbReference>
<sequence length="112" mass="11537">MVGGVCGGIAHYLDVDPVLIRIAVVALTLSGGFGVLAYVVAWIVIPEATEDEPERPATRADRHTVAVAVGAALVGLGGLLLLRQWLPGFGAGLFWPLVVVAAGALVLISGRR</sequence>
<feature type="transmembrane region" description="Helical" evidence="6">
    <location>
        <begin position="92"/>
        <end position="110"/>
    </location>
</feature>
<keyword evidence="5 6" id="KW-0472">Membrane</keyword>
<feature type="transmembrane region" description="Helical" evidence="6">
    <location>
        <begin position="18"/>
        <end position="45"/>
    </location>
</feature>
<feature type="transmembrane region" description="Helical" evidence="6">
    <location>
        <begin position="65"/>
        <end position="86"/>
    </location>
</feature>
<evidence type="ECO:0000259" key="7">
    <source>
        <dbReference type="Pfam" id="PF04024"/>
    </source>
</evidence>
<dbReference type="PANTHER" id="PTHR33885:SF3">
    <property type="entry name" value="PHAGE SHOCK PROTEIN C"/>
    <property type="match status" value="1"/>
</dbReference>
<keyword evidence="2" id="KW-1003">Cell membrane</keyword>
<evidence type="ECO:0000313" key="8">
    <source>
        <dbReference type="EMBL" id="MBW0131715.1"/>
    </source>
</evidence>
<proteinExistence type="predicted"/>
<dbReference type="PANTHER" id="PTHR33885">
    <property type="entry name" value="PHAGE SHOCK PROTEIN C"/>
    <property type="match status" value="1"/>
</dbReference>
<gene>
    <name evidence="8" type="ORF">I4I82_29170</name>
</gene>
<dbReference type="EMBL" id="JADQDF010000001">
    <property type="protein sequence ID" value="MBW0131715.1"/>
    <property type="molecule type" value="Genomic_DNA"/>
</dbReference>
<keyword evidence="3 6" id="KW-0812">Transmembrane</keyword>
<dbReference type="InterPro" id="IPR052027">
    <property type="entry name" value="PspC"/>
</dbReference>
<accession>A0ABS6UHM6</accession>
<keyword evidence="4 6" id="KW-1133">Transmembrane helix</keyword>
<evidence type="ECO:0000256" key="4">
    <source>
        <dbReference type="ARBA" id="ARBA00022989"/>
    </source>
</evidence>
<comment type="subcellular location">
    <subcellularLocation>
        <location evidence="1">Cell membrane</location>
        <topology evidence="1">Single-pass membrane protein</topology>
    </subcellularLocation>
</comment>
<keyword evidence="9" id="KW-1185">Reference proteome</keyword>